<comment type="cofactor">
    <cofactor evidence="3">
        <name>Co(2+)</name>
        <dbReference type="ChEBI" id="CHEBI:48828"/>
    </cofactor>
</comment>
<evidence type="ECO:0000256" key="12">
    <source>
        <dbReference type="ARBA" id="ARBA00023285"/>
    </source>
</evidence>
<dbReference type="InterPro" id="IPR026019">
    <property type="entry name" value="Ribul_P_3_epim"/>
</dbReference>
<keyword evidence="10" id="KW-0479">Metal-binding</keyword>
<comment type="caution">
    <text evidence="15">The sequence shown here is derived from an EMBL/GenBank/DDBJ whole genome shotgun (WGS) entry which is preliminary data.</text>
</comment>
<dbReference type="NCBIfam" id="NF004076">
    <property type="entry name" value="PRK05581.1-4"/>
    <property type="match status" value="1"/>
</dbReference>
<name>A0ABP9YZG2_9FUNG</name>
<evidence type="ECO:0000256" key="7">
    <source>
        <dbReference type="ARBA" id="ARBA00009541"/>
    </source>
</evidence>
<evidence type="ECO:0000256" key="6">
    <source>
        <dbReference type="ARBA" id="ARBA00005016"/>
    </source>
</evidence>
<dbReference type="PANTHER" id="PTHR11749">
    <property type="entry name" value="RIBULOSE-5-PHOSPHATE-3-EPIMERASE"/>
    <property type="match status" value="1"/>
</dbReference>
<evidence type="ECO:0000313" key="16">
    <source>
        <dbReference type="Proteomes" id="UP001473302"/>
    </source>
</evidence>
<dbReference type="NCBIfam" id="TIGR01163">
    <property type="entry name" value="rpe"/>
    <property type="match status" value="1"/>
</dbReference>
<dbReference type="Gene3D" id="3.20.20.70">
    <property type="entry name" value="Aldolase class I"/>
    <property type="match status" value="1"/>
</dbReference>
<sequence length="668" mass="75573">MPVAKISPSMLSSDFANLAFEAKRMVKNGADWLHLDVMDGHFVPNLTWGPPIISAIRPHTEAYFDCHMMVSNPSQWVDDIAKAGGQMYTFHIEATKEPLALIKQIHAAGMQAGVAVKPNTPVEDVIGEIAEQCDMILIMTVEPGFGGQRFMAECMPKVERLRRMYPDLDIEVDGGLSMETIDASADAGANVIVAGTGIFKAEKPDEVISIFKDKVNNAQAKFAASQYAGEPVEGGNTITRYDEGGIPVQAKLTIHSPMNQAEIDRIDYKYCAETRAQIHVRHFAFTAGLLNRTLILPNVGNSRIGSCLDHDFEYYYDIQWAKNNSDSFQYITMSNFWAWVKERKQYGVPAMDQMMSVYDVHVEPKPTPTDKHANCFQDYTIPKSIFNRVIFWDTKTAVLHEMGESEVVEFVRGDAIEGTSSFEYDDTEIIHMDLKRWNPFSLNENANYRIKYSPELIKLADQTSSDLGPYVAVHWRMETVVETEKLMDCAEGLVATLQDDARYQNLSVFLLTDYPHSFSLRQQQLAIDNNATAKELDQWLHSTSDTFHPDYFNTYHHQAIQLLYRNHAFTLFETKVGQLKEKIENWNVLPIPEYLHASVDEVGLIDSGWLGILDKLTAIRSTYFISGQPLQCARRSTFTAQIKSERGLRMGYDQGDQYFGFGKNSTIQ</sequence>
<evidence type="ECO:0000256" key="14">
    <source>
        <dbReference type="ARBA" id="ARBA00030599"/>
    </source>
</evidence>
<dbReference type="PROSITE" id="PS01086">
    <property type="entry name" value="RIBUL_P_3_EPIMER_2"/>
    <property type="match status" value="1"/>
</dbReference>
<dbReference type="EC" id="5.1.3.1" evidence="8"/>
<organism evidence="15 16">
    <name type="scientific">Mucor flavus</name>
    <dbReference type="NCBI Taxonomy" id="439312"/>
    <lineage>
        <taxon>Eukaryota</taxon>
        <taxon>Fungi</taxon>
        <taxon>Fungi incertae sedis</taxon>
        <taxon>Mucoromycota</taxon>
        <taxon>Mucoromycotina</taxon>
        <taxon>Mucoromycetes</taxon>
        <taxon>Mucorales</taxon>
        <taxon>Mucorineae</taxon>
        <taxon>Mucoraceae</taxon>
        <taxon>Mucor</taxon>
    </lineage>
</organism>
<dbReference type="EMBL" id="BAABUK010000012">
    <property type="protein sequence ID" value="GAA5812238.1"/>
    <property type="molecule type" value="Genomic_DNA"/>
</dbReference>
<dbReference type="InterPro" id="IPR011060">
    <property type="entry name" value="RibuloseP-bd_barrel"/>
</dbReference>
<protein>
    <recommendedName>
        <fullName evidence="9">Ribulose-phosphate 3-epimerase</fullName>
        <ecNumber evidence="8">5.1.3.1</ecNumber>
    </recommendedName>
    <alternativeName>
        <fullName evidence="14">Pentose-5-phosphate 3-epimerase</fullName>
    </alternativeName>
    <alternativeName>
        <fullName evidence="13">RPE</fullName>
    </alternativeName>
</protein>
<evidence type="ECO:0000256" key="1">
    <source>
        <dbReference type="ARBA" id="ARBA00001782"/>
    </source>
</evidence>
<proteinExistence type="inferred from homology"/>
<evidence type="ECO:0000313" key="15">
    <source>
        <dbReference type="EMBL" id="GAA5812238.1"/>
    </source>
</evidence>
<dbReference type="Proteomes" id="UP001473302">
    <property type="component" value="Unassembled WGS sequence"/>
</dbReference>
<comment type="cofactor">
    <cofactor evidence="2">
        <name>Mn(2+)</name>
        <dbReference type="ChEBI" id="CHEBI:29035"/>
    </cofactor>
</comment>
<dbReference type="Gene3D" id="3.40.50.11350">
    <property type="match status" value="1"/>
</dbReference>
<evidence type="ECO:0000256" key="2">
    <source>
        <dbReference type="ARBA" id="ARBA00001936"/>
    </source>
</evidence>
<dbReference type="SUPFAM" id="SSF51366">
    <property type="entry name" value="Ribulose-phoshate binding barrel"/>
    <property type="match status" value="1"/>
</dbReference>
<comment type="catalytic activity">
    <reaction evidence="1">
        <text>D-ribulose 5-phosphate = D-xylulose 5-phosphate</text>
        <dbReference type="Rhea" id="RHEA:13677"/>
        <dbReference type="ChEBI" id="CHEBI:57737"/>
        <dbReference type="ChEBI" id="CHEBI:58121"/>
        <dbReference type="EC" id="5.1.3.1"/>
    </reaction>
</comment>
<dbReference type="CDD" id="cd00429">
    <property type="entry name" value="RPE"/>
    <property type="match status" value="1"/>
</dbReference>
<comment type="cofactor">
    <cofactor evidence="4">
        <name>Zn(2+)</name>
        <dbReference type="ChEBI" id="CHEBI:29105"/>
    </cofactor>
</comment>
<evidence type="ECO:0000256" key="5">
    <source>
        <dbReference type="ARBA" id="ARBA00001954"/>
    </source>
</evidence>
<evidence type="ECO:0000256" key="10">
    <source>
        <dbReference type="ARBA" id="ARBA00022723"/>
    </source>
</evidence>
<reference evidence="15 16" key="1">
    <citation type="submission" date="2024-04" db="EMBL/GenBank/DDBJ databases">
        <title>genome sequences of Mucor flavus KT1a and Helicostylum pulchrum KT1b strains isolated from the surface of a dry-aged beef.</title>
        <authorList>
            <person name="Toyotome T."/>
            <person name="Hosono M."/>
            <person name="Torimaru M."/>
            <person name="Fukuda K."/>
            <person name="Mikami N."/>
        </authorList>
    </citation>
    <scope>NUCLEOTIDE SEQUENCE [LARGE SCALE GENOMIC DNA]</scope>
    <source>
        <strain evidence="15 16">KT1a</strain>
    </source>
</reference>
<comment type="similarity">
    <text evidence="7">Belongs to the ribulose-phosphate 3-epimerase family.</text>
</comment>
<comment type="cofactor">
    <cofactor evidence="5">
        <name>Fe(2+)</name>
        <dbReference type="ChEBI" id="CHEBI:29033"/>
    </cofactor>
</comment>
<dbReference type="HAMAP" id="MF_02227">
    <property type="entry name" value="RPE"/>
    <property type="match status" value="1"/>
</dbReference>
<keyword evidence="12" id="KW-0170">Cobalt</keyword>
<dbReference type="InterPro" id="IPR000056">
    <property type="entry name" value="Ribul_P_3_epim-like"/>
</dbReference>
<evidence type="ECO:0000256" key="8">
    <source>
        <dbReference type="ARBA" id="ARBA00013188"/>
    </source>
</evidence>
<accession>A0ABP9YZG2</accession>
<keyword evidence="11" id="KW-0413">Isomerase</keyword>
<dbReference type="Pfam" id="PF00834">
    <property type="entry name" value="Ribul_P_3_epim"/>
    <property type="match status" value="1"/>
</dbReference>
<dbReference type="InterPro" id="IPR013785">
    <property type="entry name" value="Aldolase_TIM"/>
</dbReference>
<gene>
    <name evidence="15" type="ORF">MFLAVUS_005688</name>
</gene>
<evidence type="ECO:0000256" key="9">
    <source>
        <dbReference type="ARBA" id="ARBA00013920"/>
    </source>
</evidence>
<evidence type="ECO:0000256" key="3">
    <source>
        <dbReference type="ARBA" id="ARBA00001941"/>
    </source>
</evidence>
<evidence type="ECO:0000256" key="13">
    <source>
        <dbReference type="ARBA" id="ARBA00029933"/>
    </source>
</evidence>
<comment type="pathway">
    <text evidence="6">Carbohydrate degradation; pentose phosphate pathway; D-xylulose 5-phosphate from D-ribulose 5-phosphate (non-oxidative stage): step 1/1.</text>
</comment>
<evidence type="ECO:0000256" key="4">
    <source>
        <dbReference type="ARBA" id="ARBA00001947"/>
    </source>
</evidence>
<dbReference type="PROSITE" id="PS01085">
    <property type="entry name" value="RIBUL_P_3_EPIMER_1"/>
    <property type="match status" value="1"/>
</dbReference>
<keyword evidence="16" id="KW-1185">Reference proteome</keyword>
<evidence type="ECO:0000256" key="11">
    <source>
        <dbReference type="ARBA" id="ARBA00023235"/>
    </source>
</evidence>